<dbReference type="Proteomes" id="UP000001968">
    <property type="component" value="Chromosome"/>
</dbReference>
<organism evidence="3 4">
    <name type="scientific">Syntrophomonas wolfei subsp. wolfei (strain DSM 2245B / Goettingen)</name>
    <dbReference type="NCBI Taxonomy" id="335541"/>
    <lineage>
        <taxon>Bacteria</taxon>
        <taxon>Bacillati</taxon>
        <taxon>Bacillota</taxon>
        <taxon>Clostridia</taxon>
        <taxon>Eubacteriales</taxon>
        <taxon>Syntrophomonadaceae</taxon>
        <taxon>Syntrophomonas</taxon>
    </lineage>
</organism>
<proteinExistence type="predicted"/>
<dbReference type="InterPro" id="IPR054353">
    <property type="entry name" value="IstA-like_C"/>
</dbReference>
<dbReference type="PANTHER" id="PTHR35004:SF8">
    <property type="entry name" value="TRANSPOSASE RV3428C-RELATED"/>
    <property type="match status" value="1"/>
</dbReference>
<gene>
    <name evidence="3" type="ordered locus">Swol_0735</name>
</gene>
<dbReference type="Pfam" id="PF22483">
    <property type="entry name" value="Mu-transpos_C_2"/>
    <property type="match status" value="1"/>
</dbReference>
<keyword evidence="4" id="KW-1185">Reference proteome</keyword>
<name>Q0AYZ7_SYNWW</name>
<evidence type="ECO:0000313" key="3">
    <source>
        <dbReference type="EMBL" id="ABI68057.1"/>
    </source>
</evidence>
<feature type="region of interest" description="Disordered" evidence="1">
    <location>
        <begin position="253"/>
        <end position="272"/>
    </location>
</feature>
<dbReference type="EMBL" id="CP000448">
    <property type="protein sequence ID" value="ABI68057.1"/>
    <property type="molecule type" value="Genomic_DNA"/>
</dbReference>
<reference evidence="4" key="1">
    <citation type="journal article" date="2010" name="Environ. Microbiol.">
        <title>The genome of Syntrophomonas wolfei: new insights into syntrophic metabolism and biohydrogen production.</title>
        <authorList>
            <person name="Sieber J.R."/>
            <person name="Sims D.R."/>
            <person name="Han C."/>
            <person name="Kim E."/>
            <person name="Lykidis A."/>
            <person name="Lapidus A.L."/>
            <person name="McDonnald E."/>
            <person name="Rohlin L."/>
            <person name="Culley D.E."/>
            <person name="Gunsalus R."/>
            <person name="McInerney M.J."/>
        </authorList>
    </citation>
    <scope>NUCLEOTIDE SEQUENCE [LARGE SCALE GENOMIC DNA]</scope>
    <source>
        <strain evidence="4">DSM 2245B / Goettingen</strain>
    </source>
</reference>
<dbReference type="OrthoDB" id="3193769at2"/>
<dbReference type="STRING" id="335541.Swol_0735"/>
<dbReference type="eggNOG" id="COG4584">
    <property type="taxonomic scope" value="Bacteria"/>
</dbReference>
<evidence type="ECO:0000313" key="4">
    <source>
        <dbReference type="Proteomes" id="UP000001968"/>
    </source>
</evidence>
<sequence>MADHYQTAILPARVAAPKDKAAVEGTAGQVTSHIIAKLRNRQFFDINEMNAAIRKELDRFNHNEFQKREGSRYSVFMEEELPFMQPLPKYPYEFAQWKTATVQLNYHITVDYQNYSIPYEYVKKKVDVRYTKNMIEVFYKGSRICSHKRLYGRRGQYSTVIDHMPANHQLYSEWDSARFLKWAAGIGNSTKDVVQKLLDSYRVEEQAYKGCLSLLKLADKYSPERLENACRIALIRIPSPRYKNIRLILESGQDKKDEGTSQSHSSSPASNKYAYVRGAAYYGGGSHEE</sequence>
<dbReference type="PANTHER" id="PTHR35004">
    <property type="entry name" value="TRANSPOSASE RV3428C-RELATED"/>
    <property type="match status" value="1"/>
</dbReference>
<feature type="compositionally biased region" description="Polar residues" evidence="1">
    <location>
        <begin position="260"/>
        <end position="270"/>
    </location>
</feature>
<evidence type="ECO:0000256" key="1">
    <source>
        <dbReference type="SAM" id="MobiDB-lite"/>
    </source>
</evidence>
<protein>
    <recommendedName>
        <fullName evidence="2">Transposase for insertion sequence element IS21-like C-terminal domain-containing protein</fullName>
    </recommendedName>
</protein>
<accession>Q0AYZ7</accession>
<evidence type="ECO:0000259" key="2">
    <source>
        <dbReference type="Pfam" id="PF22483"/>
    </source>
</evidence>
<dbReference type="RefSeq" id="WP_011640162.1">
    <property type="nucleotide sequence ID" value="NC_008346.1"/>
</dbReference>
<dbReference type="AlphaFoldDB" id="Q0AYZ7"/>
<feature type="domain" description="Transposase for insertion sequence element IS21-like C-terminal" evidence="2">
    <location>
        <begin position="87"/>
        <end position="156"/>
    </location>
</feature>
<dbReference type="KEGG" id="swo:Swol_0735"/>
<dbReference type="HOGENOM" id="CLU_020626_3_1_9"/>